<organism evidence="2 3">
    <name type="scientific">Burkholderia stabilis</name>
    <dbReference type="NCBI Taxonomy" id="95485"/>
    <lineage>
        <taxon>Bacteria</taxon>
        <taxon>Pseudomonadati</taxon>
        <taxon>Pseudomonadota</taxon>
        <taxon>Betaproteobacteria</taxon>
        <taxon>Burkholderiales</taxon>
        <taxon>Burkholderiaceae</taxon>
        <taxon>Burkholderia</taxon>
        <taxon>Burkholderia cepacia complex</taxon>
    </lineage>
</organism>
<feature type="compositionally biased region" description="Basic and acidic residues" evidence="1">
    <location>
        <begin position="1"/>
        <end position="14"/>
    </location>
</feature>
<evidence type="ECO:0000256" key="1">
    <source>
        <dbReference type="SAM" id="MobiDB-lite"/>
    </source>
</evidence>
<accession>A0A1Y1BNV2</accession>
<evidence type="ECO:0000313" key="3">
    <source>
        <dbReference type="Proteomes" id="UP000218432"/>
    </source>
</evidence>
<protein>
    <submittedName>
        <fullName evidence="2">Uncharacterized protein</fullName>
    </submittedName>
</protein>
<proteinExistence type="predicted"/>
<reference evidence="2 3" key="1">
    <citation type="journal article" date="2017" name="Genome Announc.">
        <title>Complete Genome Sequence of Burkholderia stabilis FERMP-21014.</title>
        <authorList>
            <person name="Konishi K."/>
            <person name="Kumagai T."/>
            <person name="Sakasegawa S."/>
            <person name="Tamura T."/>
        </authorList>
    </citation>
    <scope>NUCLEOTIDE SEQUENCE [LARGE SCALE GENOMIC DNA]</scope>
    <source>
        <strain evidence="2 3">FERMP-21014</strain>
    </source>
</reference>
<dbReference type="Proteomes" id="UP000218432">
    <property type="component" value="Chromosome 2"/>
</dbReference>
<feature type="region of interest" description="Disordered" evidence="1">
    <location>
        <begin position="1"/>
        <end position="33"/>
    </location>
</feature>
<evidence type="ECO:0000313" key="2">
    <source>
        <dbReference type="EMBL" id="BAX61485.1"/>
    </source>
</evidence>
<sequence length="33" mass="3430">MLRDVSDGTARDAASDSPPCPVRPSVQGGDRSE</sequence>
<name>A0A1Y1BNV2_9BURK</name>
<dbReference type="AlphaFoldDB" id="A0A1Y1BNV2"/>
<dbReference type="EMBL" id="AP018112">
    <property type="protein sequence ID" value="BAX61485.1"/>
    <property type="molecule type" value="Genomic_DNA"/>
</dbReference>
<gene>
    <name evidence="2" type="ORF">BSFP_043520</name>
</gene>